<feature type="transmembrane region" description="Helical" evidence="1">
    <location>
        <begin position="145"/>
        <end position="164"/>
    </location>
</feature>
<keyword evidence="1" id="KW-1133">Transmembrane helix</keyword>
<feature type="transmembrane region" description="Helical" evidence="1">
    <location>
        <begin position="220"/>
        <end position="240"/>
    </location>
</feature>
<feature type="transmembrane region" description="Helical" evidence="1">
    <location>
        <begin position="113"/>
        <end position="133"/>
    </location>
</feature>
<feature type="transmembrane region" description="Helical" evidence="1">
    <location>
        <begin position="260"/>
        <end position="283"/>
    </location>
</feature>
<dbReference type="PANTHER" id="PTHR36844">
    <property type="entry name" value="PROTEASE PRSW"/>
    <property type="match status" value="1"/>
</dbReference>
<gene>
    <name evidence="2" type="ORF">Atai01_70250</name>
</gene>
<keyword evidence="3" id="KW-1185">Reference proteome</keyword>
<keyword evidence="1" id="KW-0812">Transmembrane</keyword>
<feature type="transmembrane region" description="Helical" evidence="1">
    <location>
        <begin position="184"/>
        <end position="208"/>
    </location>
</feature>
<proteinExistence type="predicted"/>
<comment type="caution">
    <text evidence="2">The sequence shown here is derived from an EMBL/GenBank/DDBJ whole genome shotgun (WGS) entry which is preliminary data.</text>
</comment>
<protein>
    <submittedName>
        <fullName evidence="2">Membrane protein</fullName>
    </submittedName>
</protein>
<dbReference type="GO" id="GO:0008233">
    <property type="term" value="F:peptidase activity"/>
    <property type="evidence" value="ECO:0007669"/>
    <property type="project" value="InterPro"/>
</dbReference>
<dbReference type="PANTHER" id="PTHR36844:SF1">
    <property type="entry name" value="PROTEASE PRSW"/>
    <property type="match status" value="1"/>
</dbReference>
<keyword evidence="1" id="KW-0472">Membrane</keyword>
<dbReference type="InterPro" id="IPR026898">
    <property type="entry name" value="PrsW"/>
</dbReference>
<reference evidence="2" key="1">
    <citation type="submission" date="2023-03" db="EMBL/GenBank/DDBJ databases">
        <title>Amycolatopsis taiwanensis NBRC 103393.</title>
        <authorList>
            <person name="Ichikawa N."/>
            <person name="Sato H."/>
            <person name="Tonouchi N."/>
        </authorList>
    </citation>
    <scope>NUCLEOTIDE SEQUENCE</scope>
    <source>
        <strain evidence="2">NBRC 103393</strain>
    </source>
</reference>
<feature type="transmembrane region" description="Helical" evidence="1">
    <location>
        <begin position="327"/>
        <end position="345"/>
    </location>
</feature>
<dbReference type="Proteomes" id="UP001165136">
    <property type="component" value="Unassembled WGS sequence"/>
</dbReference>
<dbReference type="Pfam" id="PF13367">
    <property type="entry name" value="PrsW-protease"/>
    <property type="match status" value="1"/>
</dbReference>
<evidence type="ECO:0000313" key="3">
    <source>
        <dbReference type="Proteomes" id="UP001165136"/>
    </source>
</evidence>
<sequence length="446" mass="47733">MNGDPTSRRVLETLFGMESGPTLQPRPPVTRGHSVARRVLAGLLGVTLPERDPVPPDAGLEPSRHHHATHVVTENARVPRRITVLLPVLGLTLVAVCGLTLLALAGVRLGLPAVMIGVAAALVPVTVVVAVFLWIDRWEPEPVKLLLLAFAWGACIAAITALLTSSTPETVGGLLPGVGDGSKVSTLVTAPVAQELAKAAFVLAVLLLRRDEFNGIIDGIVYAGIAAAGFAFAENIFYFGRAFAENGFGTGTSGGLITAFFLRGALTPFMHPLFAVLTGGALGIAAKTVSRATRILAPLGGYLMAVLLHALWNAAATLGGAKTFLNVYFLIMVPMFIAVAMLILLERRREQRILQAALPEMIAERWIAHSEAQLLSSLSGRRAWRRRARRQSGRRAAKAVATYQDSVIELAFLKRRDGDPERQSEVLDILRTSRAEAIRLAVNTNV</sequence>
<evidence type="ECO:0000256" key="1">
    <source>
        <dbReference type="SAM" id="Phobius"/>
    </source>
</evidence>
<feature type="transmembrane region" description="Helical" evidence="1">
    <location>
        <begin position="84"/>
        <end position="107"/>
    </location>
</feature>
<dbReference type="EMBL" id="BSTI01000023">
    <property type="protein sequence ID" value="GLY70406.1"/>
    <property type="molecule type" value="Genomic_DNA"/>
</dbReference>
<organism evidence="2 3">
    <name type="scientific">Amycolatopsis taiwanensis</name>
    <dbReference type="NCBI Taxonomy" id="342230"/>
    <lineage>
        <taxon>Bacteria</taxon>
        <taxon>Bacillati</taxon>
        <taxon>Actinomycetota</taxon>
        <taxon>Actinomycetes</taxon>
        <taxon>Pseudonocardiales</taxon>
        <taxon>Pseudonocardiaceae</taxon>
        <taxon>Amycolatopsis</taxon>
    </lineage>
</organism>
<evidence type="ECO:0000313" key="2">
    <source>
        <dbReference type="EMBL" id="GLY70406.1"/>
    </source>
</evidence>
<name>A0A9W6R6N1_9PSEU</name>
<dbReference type="AlphaFoldDB" id="A0A9W6R6N1"/>
<accession>A0A9W6R6N1</accession>
<feature type="transmembrane region" description="Helical" evidence="1">
    <location>
        <begin position="295"/>
        <end position="315"/>
    </location>
</feature>